<name>A0A0B6ZCX3_9EUPU</name>
<dbReference type="EMBL" id="HACG01019442">
    <property type="protein sequence ID" value="CEK66307.1"/>
    <property type="molecule type" value="Transcribed_RNA"/>
</dbReference>
<feature type="non-terminal residue" evidence="1">
    <location>
        <position position="1"/>
    </location>
</feature>
<dbReference type="AlphaFoldDB" id="A0A0B6ZCX3"/>
<evidence type="ECO:0000313" key="1">
    <source>
        <dbReference type="EMBL" id="CEK66307.1"/>
    </source>
</evidence>
<proteinExistence type="predicted"/>
<protein>
    <submittedName>
        <fullName evidence="1">Uncharacterized protein</fullName>
    </submittedName>
</protein>
<gene>
    <name evidence="1" type="primary">ORF58143</name>
</gene>
<accession>A0A0B6ZCX3</accession>
<sequence>LGATQVVCASIGSCVQVVDGSVLAQRIQEEYSTIEKMHFYSNLKLQKKINHVDSK</sequence>
<reference evidence="1" key="1">
    <citation type="submission" date="2014-12" db="EMBL/GenBank/DDBJ databases">
        <title>Insight into the proteome of Arion vulgaris.</title>
        <authorList>
            <person name="Aradska J."/>
            <person name="Bulat T."/>
            <person name="Smidak R."/>
            <person name="Sarate P."/>
            <person name="Gangsoo J."/>
            <person name="Sialana F."/>
            <person name="Bilban M."/>
            <person name="Lubec G."/>
        </authorList>
    </citation>
    <scope>NUCLEOTIDE SEQUENCE</scope>
    <source>
        <tissue evidence="1">Skin</tissue>
    </source>
</reference>
<organism evidence="1">
    <name type="scientific">Arion vulgaris</name>
    <dbReference type="NCBI Taxonomy" id="1028688"/>
    <lineage>
        <taxon>Eukaryota</taxon>
        <taxon>Metazoa</taxon>
        <taxon>Spiralia</taxon>
        <taxon>Lophotrochozoa</taxon>
        <taxon>Mollusca</taxon>
        <taxon>Gastropoda</taxon>
        <taxon>Heterobranchia</taxon>
        <taxon>Euthyneura</taxon>
        <taxon>Panpulmonata</taxon>
        <taxon>Eupulmonata</taxon>
        <taxon>Stylommatophora</taxon>
        <taxon>Helicina</taxon>
        <taxon>Arionoidea</taxon>
        <taxon>Arionidae</taxon>
        <taxon>Arion</taxon>
    </lineage>
</organism>